<comment type="caution">
    <text evidence="2">The sequence shown here is derived from an EMBL/GenBank/DDBJ whole genome shotgun (WGS) entry which is preliminary data.</text>
</comment>
<keyword evidence="3" id="KW-1185">Reference proteome</keyword>
<evidence type="ECO:0000313" key="2">
    <source>
        <dbReference type="EMBL" id="KAJ1099222.1"/>
    </source>
</evidence>
<organism evidence="2 3">
    <name type="scientific">Pleurodeles waltl</name>
    <name type="common">Iberian ribbed newt</name>
    <dbReference type="NCBI Taxonomy" id="8319"/>
    <lineage>
        <taxon>Eukaryota</taxon>
        <taxon>Metazoa</taxon>
        <taxon>Chordata</taxon>
        <taxon>Craniata</taxon>
        <taxon>Vertebrata</taxon>
        <taxon>Euteleostomi</taxon>
        <taxon>Amphibia</taxon>
        <taxon>Batrachia</taxon>
        <taxon>Caudata</taxon>
        <taxon>Salamandroidea</taxon>
        <taxon>Salamandridae</taxon>
        <taxon>Pleurodelinae</taxon>
        <taxon>Pleurodeles</taxon>
    </lineage>
</organism>
<dbReference type="AlphaFoldDB" id="A0AAV7M6T6"/>
<sequence length="80" mass="8761">MASVLCLPRWDPVFDQMRVGPACRGDETMSPRQHVQPGWLAPRPRSLPQGATAGPGNPVSPQNRPGRHRSRDQAPPRMAA</sequence>
<dbReference type="Proteomes" id="UP001066276">
    <property type="component" value="Chromosome 10"/>
</dbReference>
<proteinExistence type="predicted"/>
<reference evidence="2" key="1">
    <citation type="journal article" date="2022" name="bioRxiv">
        <title>Sequencing and chromosome-scale assembly of the giantPleurodeles waltlgenome.</title>
        <authorList>
            <person name="Brown T."/>
            <person name="Elewa A."/>
            <person name="Iarovenko S."/>
            <person name="Subramanian E."/>
            <person name="Araus A.J."/>
            <person name="Petzold A."/>
            <person name="Susuki M."/>
            <person name="Suzuki K.-i.T."/>
            <person name="Hayashi T."/>
            <person name="Toyoda A."/>
            <person name="Oliveira C."/>
            <person name="Osipova E."/>
            <person name="Leigh N.D."/>
            <person name="Simon A."/>
            <person name="Yun M.H."/>
        </authorList>
    </citation>
    <scope>NUCLEOTIDE SEQUENCE</scope>
    <source>
        <strain evidence="2">20211129_DDA</strain>
        <tissue evidence="2">Liver</tissue>
    </source>
</reference>
<evidence type="ECO:0000313" key="3">
    <source>
        <dbReference type="Proteomes" id="UP001066276"/>
    </source>
</evidence>
<feature type="region of interest" description="Disordered" evidence="1">
    <location>
        <begin position="21"/>
        <end position="80"/>
    </location>
</feature>
<evidence type="ECO:0000256" key="1">
    <source>
        <dbReference type="SAM" id="MobiDB-lite"/>
    </source>
</evidence>
<dbReference type="EMBL" id="JANPWB010000014">
    <property type="protein sequence ID" value="KAJ1099222.1"/>
    <property type="molecule type" value="Genomic_DNA"/>
</dbReference>
<accession>A0AAV7M6T6</accession>
<protein>
    <submittedName>
        <fullName evidence="2">Uncharacterized protein</fullName>
    </submittedName>
</protein>
<name>A0AAV7M6T6_PLEWA</name>
<gene>
    <name evidence="2" type="ORF">NDU88_004326</name>
</gene>